<dbReference type="GeneID" id="60253808"/>
<evidence type="ECO:0000256" key="1">
    <source>
        <dbReference type="SAM" id="Phobius"/>
    </source>
</evidence>
<proteinExistence type="predicted"/>
<feature type="transmembrane region" description="Helical" evidence="1">
    <location>
        <begin position="62"/>
        <end position="87"/>
    </location>
</feature>
<protein>
    <submittedName>
        <fullName evidence="2">Uncharacterized protein</fullName>
    </submittedName>
</protein>
<gene>
    <name evidence="2" type="ORF">C8D84_10132</name>
</gene>
<name>A0A2V2A607_PSYIM</name>
<evidence type="ECO:0000313" key="3">
    <source>
        <dbReference type="Proteomes" id="UP000245655"/>
    </source>
</evidence>
<dbReference type="RefSeq" id="WP_146192874.1">
    <property type="nucleotide sequence ID" value="NZ_CAJGZY010000001.1"/>
</dbReference>
<reference evidence="2 3" key="1">
    <citation type="submission" date="2018-05" db="EMBL/GenBank/DDBJ databases">
        <title>Genomic Encyclopedia of Type Strains, Phase IV (KMG-IV): sequencing the most valuable type-strain genomes for metagenomic binning, comparative biology and taxonomic classification.</title>
        <authorList>
            <person name="Goeker M."/>
        </authorList>
    </citation>
    <scope>NUCLEOTIDE SEQUENCE [LARGE SCALE GENOMIC DNA]</scope>
    <source>
        <strain evidence="2 3">DSM 7229</strain>
    </source>
</reference>
<sequence length="320" mass="38149">MKFEDYYCMRQIEERGLKSENVATNKEYTDSLDEYRQIDDIILDFHNNFYVFEDFSNKIYTFMLLIVMVFLVLSFSSFSFLSLSMASLEFLKYFFDIPVEKVFIIKAWYTSIGSIVISAILFAFFLFLRDKGYQSSYYKRLLKTDKTSNEYTSKGFNKFKDFTVRDYRIHWINCLFAPKDIEYVFETYNSYVNHKDDLDQVASVKGIFTIFATGGIGFLASYHANVQSKSPDFFSKDPQFFFNLSFMIFYTLLFVSLIYFIFYLMKDLFFDFIDLFRKNNEVTEVRKKRLAYYIHQSRVLRVKGKYRKLINNAALTSLGK</sequence>
<feature type="transmembrane region" description="Helical" evidence="1">
    <location>
        <begin position="244"/>
        <end position="265"/>
    </location>
</feature>
<feature type="transmembrane region" description="Helical" evidence="1">
    <location>
        <begin position="107"/>
        <end position="128"/>
    </location>
</feature>
<dbReference type="AlphaFoldDB" id="A0A2V2A607"/>
<comment type="caution">
    <text evidence="2">The sequence shown here is derived from an EMBL/GenBank/DDBJ whole genome shotgun (WGS) entry which is preliminary data.</text>
</comment>
<organism evidence="2 3">
    <name type="scientific">Psychrobacter immobilis</name>
    <dbReference type="NCBI Taxonomy" id="498"/>
    <lineage>
        <taxon>Bacteria</taxon>
        <taxon>Pseudomonadati</taxon>
        <taxon>Pseudomonadota</taxon>
        <taxon>Gammaproteobacteria</taxon>
        <taxon>Moraxellales</taxon>
        <taxon>Moraxellaceae</taxon>
        <taxon>Psychrobacter</taxon>
    </lineage>
</organism>
<dbReference type="Proteomes" id="UP000245655">
    <property type="component" value="Unassembled WGS sequence"/>
</dbReference>
<keyword evidence="1" id="KW-1133">Transmembrane helix</keyword>
<accession>A0A2V2A607</accession>
<evidence type="ECO:0000313" key="2">
    <source>
        <dbReference type="EMBL" id="PWK15090.1"/>
    </source>
</evidence>
<dbReference type="EMBL" id="QGGM01000001">
    <property type="protein sequence ID" value="PWK15090.1"/>
    <property type="molecule type" value="Genomic_DNA"/>
</dbReference>
<keyword evidence="1" id="KW-0812">Transmembrane</keyword>
<keyword evidence="1" id="KW-0472">Membrane</keyword>
<feature type="transmembrane region" description="Helical" evidence="1">
    <location>
        <begin position="204"/>
        <end position="224"/>
    </location>
</feature>
<keyword evidence="3" id="KW-1185">Reference proteome</keyword>